<evidence type="ECO:0000313" key="6">
    <source>
        <dbReference type="EMBL" id="SVA26139.1"/>
    </source>
</evidence>
<dbReference type="Gene3D" id="1.10.357.140">
    <property type="entry name" value="UbiA prenyltransferase"/>
    <property type="match status" value="1"/>
</dbReference>
<dbReference type="GO" id="GO:0016020">
    <property type="term" value="C:membrane"/>
    <property type="evidence" value="ECO:0007669"/>
    <property type="project" value="UniProtKB-SubCell"/>
</dbReference>
<accession>A0A381UDC7</accession>
<evidence type="ECO:0000256" key="3">
    <source>
        <dbReference type="ARBA" id="ARBA00022989"/>
    </source>
</evidence>
<dbReference type="InterPro" id="IPR044878">
    <property type="entry name" value="UbiA_sf"/>
</dbReference>
<feature type="transmembrane region" description="Helical" evidence="5">
    <location>
        <begin position="51"/>
        <end position="73"/>
    </location>
</feature>
<protein>
    <recommendedName>
        <fullName evidence="7">Geranylgeranylglycerol-phosphate geranylgeranyltransferase</fullName>
    </recommendedName>
</protein>
<evidence type="ECO:0000256" key="2">
    <source>
        <dbReference type="ARBA" id="ARBA00022692"/>
    </source>
</evidence>
<dbReference type="CDD" id="cd13961">
    <property type="entry name" value="PT_UbiA_DGGGPS"/>
    <property type="match status" value="1"/>
</dbReference>
<feature type="transmembrane region" description="Helical" evidence="5">
    <location>
        <begin position="104"/>
        <end position="124"/>
    </location>
</feature>
<proteinExistence type="predicted"/>
<comment type="subcellular location">
    <subcellularLocation>
        <location evidence="1">Membrane</location>
        <topology evidence="1">Multi-pass membrane protein</topology>
    </subcellularLocation>
</comment>
<dbReference type="InterPro" id="IPR000537">
    <property type="entry name" value="UbiA_prenyltransferase"/>
</dbReference>
<sequence length="252" mass="27101">MIVHFKGPGVILSLAVLVIICYNAAANAFNDYIDYKIDKINQPSRPLSRGIVTRETALFLSFILFCIGSITALELNKTAQIISIYCAMPLMIIYSWFLKGVPLIGNLVVSIILGMAFLGSGAAFDNLDIMIVPAALAFGLTMVREVVKDIADMDGDESAGLKTYPISFGLNNAKKLVVMLAIIIGIGSFIPFLTGFYGIGYGFILILTVEIPLGVVVVSMIYNPRISTSARSAKLLKFSTLGGLIAIYVGTL</sequence>
<dbReference type="Pfam" id="PF01040">
    <property type="entry name" value="UbiA"/>
    <property type="match status" value="1"/>
</dbReference>
<dbReference type="GO" id="GO:0016765">
    <property type="term" value="F:transferase activity, transferring alkyl or aryl (other than methyl) groups"/>
    <property type="evidence" value="ECO:0007669"/>
    <property type="project" value="InterPro"/>
</dbReference>
<organism evidence="6">
    <name type="scientific">marine metagenome</name>
    <dbReference type="NCBI Taxonomy" id="408172"/>
    <lineage>
        <taxon>unclassified sequences</taxon>
        <taxon>metagenomes</taxon>
        <taxon>ecological metagenomes</taxon>
    </lineage>
</organism>
<keyword evidence="3 5" id="KW-1133">Transmembrane helix</keyword>
<evidence type="ECO:0008006" key="7">
    <source>
        <dbReference type="Google" id="ProtNLM"/>
    </source>
</evidence>
<evidence type="ECO:0000256" key="5">
    <source>
        <dbReference type="SAM" id="Phobius"/>
    </source>
</evidence>
<feature type="transmembrane region" description="Helical" evidence="5">
    <location>
        <begin position="12"/>
        <end position="30"/>
    </location>
</feature>
<dbReference type="AlphaFoldDB" id="A0A381UDC7"/>
<evidence type="ECO:0000256" key="4">
    <source>
        <dbReference type="ARBA" id="ARBA00023136"/>
    </source>
</evidence>
<dbReference type="EMBL" id="UINC01006207">
    <property type="protein sequence ID" value="SVA26139.1"/>
    <property type="molecule type" value="Genomic_DNA"/>
</dbReference>
<dbReference type="InterPro" id="IPR050475">
    <property type="entry name" value="Prenyltransferase_related"/>
</dbReference>
<evidence type="ECO:0000256" key="1">
    <source>
        <dbReference type="ARBA" id="ARBA00004141"/>
    </source>
</evidence>
<dbReference type="Gene3D" id="1.20.120.1780">
    <property type="entry name" value="UbiA prenyltransferase"/>
    <property type="match status" value="1"/>
</dbReference>
<keyword evidence="2 5" id="KW-0812">Transmembrane</keyword>
<feature type="transmembrane region" description="Helical" evidence="5">
    <location>
        <begin position="176"/>
        <end position="197"/>
    </location>
</feature>
<name>A0A381UDC7_9ZZZZ</name>
<feature type="transmembrane region" description="Helical" evidence="5">
    <location>
        <begin position="130"/>
        <end position="147"/>
    </location>
</feature>
<gene>
    <name evidence="6" type="ORF">METZ01_LOCUS78993</name>
</gene>
<keyword evidence="4 5" id="KW-0472">Membrane</keyword>
<dbReference type="PANTHER" id="PTHR42723">
    <property type="entry name" value="CHLOROPHYLL SYNTHASE"/>
    <property type="match status" value="1"/>
</dbReference>
<feature type="transmembrane region" description="Helical" evidence="5">
    <location>
        <begin position="203"/>
        <end position="223"/>
    </location>
</feature>
<reference evidence="6" key="1">
    <citation type="submission" date="2018-05" db="EMBL/GenBank/DDBJ databases">
        <authorList>
            <person name="Lanie J.A."/>
            <person name="Ng W.-L."/>
            <person name="Kazmierczak K.M."/>
            <person name="Andrzejewski T.M."/>
            <person name="Davidsen T.M."/>
            <person name="Wayne K.J."/>
            <person name="Tettelin H."/>
            <person name="Glass J.I."/>
            <person name="Rusch D."/>
            <person name="Podicherti R."/>
            <person name="Tsui H.-C.T."/>
            <person name="Winkler M.E."/>
        </authorList>
    </citation>
    <scope>NUCLEOTIDE SEQUENCE</scope>
</reference>
<dbReference type="PANTHER" id="PTHR42723:SF1">
    <property type="entry name" value="CHLOROPHYLL SYNTHASE, CHLOROPLASTIC"/>
    <property type="match status" value="1"/>
</dbReference>
<feature type="transmembrane region" description="Helical" evidence="5">
    <location>
        <begin position="79"/>
        <end position="97"/>
    </location>
</feature>